<evidence type="ECO:0000256" key="1">
    <source>
        <dbReference type="SAM" id="Phobius"/>
    </source>
</evidence>
<evidence type="ECO:0000313" key="2">
    <source>
        <dbReference type="EMBL" id="GAA3584283.1"/>
    </source>
</evidence>
<feature type="transmembrane region" description="Helical" evidence="1">
    <location>
        <begin position="331"/>
        <end position="356"/>
    </location>
</feature>
<protein>
    <submittedName>
        <fullName evidence="2">Uncharacterized protein</fullName>
    </submittedName>
</protein>
<keyword evidence="1" id="KW-1133">Transmembrane helix</keyword>
<gene>
    <name evidence="2" type="ORF">GCM10022235_63450</name>
</gene>
<keyword evidence="3" id="KW-1185">Reference proteome</keyword>
<reference evidence="3" key="1">
    <citation type="journal article" date="2019" name="Int. J. Syst. Evol. Microbiol.">
        <title>The Global Catalogue of Microorganisms (GCM) 10K type strain sequencing project: providing services to taxonomists for standard genome sequencing and annotation.</title>
        <authorList>
            <consortium name="The Broad Institute Genomics Platform"/>
            <consortium name="The Broad Institute Genome Sequencing Center for Infectious Disease"/>
            <person name="Wu L."/>
            <person name="Ma J."/>
        </authorList>
    </citation>
    <scope>NUCLEOTIDE SEQUENCE [LARGE SCALE GENOMIC DNA]</scope>
    <source>
        <strain evidence="3">JCM 16928</strain>
    </source>
</reference>
<keyword evidence="1" id="KW-0812">Transmembrane</keyword>
<feature type="transmembrane region" description="Helical" evidence="1">
    <location>
        <begin position="22"/>
        <end position="45"/>
    </location>
</feature>
<accession>A0ABP6YJJ5</accession>
<sequence>MAHRRFCHRSPRTGIMNHMDSLVVQTAIGLILVFATLSAVVSVFTEGAARFMGLRGEYLLRGIRSLVDGKSEFKLGWKDLVRRTSEAPVVAPNQPQPPVGTSPLVTQVMNQPMVSRTADNGVVALDAGNAKLSARDRRELPSYVSGRAFARAFLDVIVPDLSGATTLDQVKAEIAGWPNDNPLKKTLLGLVAEAKGDLTTFRQSLEQWYNDHMDRVSGWYKRHVRWISLTVAAVLVVVFNVNAIGITRSLYTDEALRETVVSQAAANSAECKADDAGDCLSDLRKEIQKTRAAGLPLGWGTVSACTAPGASCNWLEKRGLLDPDHGAGQDIQVLLLVLLGWILMMLATIPGARFWFDALSRLGTLRSTGPKPASK</sequence>
<keyword evidence="1" id="KW-0472">Membrane</keyword>
<organism evidence="2 3">
    <name type="scientific">Kribbella ginsengisoli</name>
    <dbReference type="NCBI Taxonomy" id="363865"/>
    <lineage>
        <taxon>Bacteria</taxon>
        <taxon>Bacillati</taxon>
        <taxon>Actinomycetota</taxon>
        <taxon>Actinomycetes</taxon>
        <taxon>Propionibacteriales</taxon>
        <taxon>Kribbellaceae</taxon>
        <taxon>Kribbella</taxon>
    </lineage>
</organism>
<name>A0ABP6YJJ5_9ACTN</name>
<dbReference type="EMBL" id="BAABAA010000011">
    <property type="protein sequence ID" value="GAA3584283.1"/>
    <property type="molecule type" value="Genomic_DNA"/>
</dbReference>
<dbReference type="Proteomes" id="UP001501222">
    <property type="component" value="Unassembled WGS sequence"/>
</dbReference>
<comment type="caution">
    <text evidence="2">The sequence shown here is derived from an EMBL/GenBank/DDBJ whole genome shotgun (WGS) entry which is preliminary data.</text>
</comment>
<feature type="transmembrane region" description="Helical" evidence="1">
    <location>
        <begin position="226"/>
        <end position="246"/>
    </location>
</feature>
<evidence type="ECO:0000313" key="3">
    <source>
        <dbReference type="Proteomes" id="UP001501222"/>
    </source>
</evidence>
<proteinExistence type="predicted"/>